<comment type="subcellular location">
    <subcellularLocation>
        <location evidence="1">Membrane</location>
    </subcellularLocation>
</comment>
<organism evidence="6 7">
    <name type="scientific">Thioclava marina</name>
    <dbReference type="NCBI Taxonomy" id="1915077"/>
    <lineage>
        <taxon>Bacteria</taxon>
        <taxon>Pseudomonadati</taxon>
        <taxon>Pseudomonadota</taxon>
        <taxon>Alphaproteobacteria</taxon>
        <taxon>Rhodobacterales</taxon>
        <taxon>Paracoccaceae</taxon>
        <taxon>Thioclava</taxon>
    </lineage>
</organism>
<feature type="transmembrane region" description="Helical" evidence="5">
    <location>
        <begin position="119"/>
        <end position="138"/>
    </location>
</feature>
<proteinExistence type="predicted"/>
<keyword evidence="7" id="KW-1185">Reference proteome</keyword>
<gene>
    <name evidence="6" type="ORF">BMG00_03895</name>
</gene>
<dbReference type="Proteomes" id="UP000242224">
    <property type="component" value="Unassembled WGS sequence"/>
</dbReference>
<evidence type="ECO:0000256" key="3">
    <source>
        <dbReference type="ARBA" id="ARBA00022989"/>
    </source>
</evidence>
<dbReference type="Pfam" id="PF01124">
    <property type="entry name" value="MAPEG"/>
    <property type="match status" value="1"/>
</dbReference>
<keyword evidence="3 5" id="KW-1133">Transmembrane helix</keyword>
<comment type="caution">
    <text evidence="6">The sequence shown here is derived from an EMBL/GenBank/DDBJ whole genome shotgun (WGS) entry which is preliminary data.</text>
</comment>
<dbReference type="SUPFAM" id="SSF161084">
    <property type="entry name" value="MAPEG domain-like"/>
    <property type="match status" value="1"/>
</dbReference>
<accession>A0ABX3MRV6</accession>
<reference evidence="6 7" key="1">
    <citation type="submission" date="2016-11" db="EMBL/GenBank/DDBJ databases">
        <title>A multilocus sequence analysis scheme for characterization of bacteria in the genus Thioclava.</title>
        <authorList>
            <person name="Liu Y."/>
            <person name="Shao Z."/>
        </authorList>
    </citation>
    <scope>NUCLEOTIDE SEQUENCE [LARGE SCALE GENOMIC DNA]</scope>
    <source>
        <strain evidence="6 7">11.10-0-13</strain>
    </source>
</reference>
<dbReference type="EMBL" id="MPZS01000001">
    <property type="protein sequence ID" value="OOY12964.1"/>
    <property type="molecule type" value="Genomic_DNA"/>
</dbReference>
<evidence type="ECO:0000313" key="7">
    <source>
        <dbReference type="Proteomes" id="UP000242224"/>
    </source>
</evidence>
<feature type="transmembrane region" description="Helical" evidence="5">
    <location>
        <begin position="6"/>
        <end position="29"/>
    </location>
</feature>
<dbReference type="Gene3D" id="1.20.120.550">
    <property type="entry name" value="Membrane associated eicosanoid/glutathione metabolism-like domain"/>
    <property type="match status" value="1"/>
</dbReference>
<protein>
    <recommendedName>
        <fullName evidence="8">MAPEG family protein</fullName>
    </recommendedName>
</protein>
<keyword evidence="4 5" id="KW-0472">Membrane</keyword>
<sequence>MTIPLLALLGFALWTLLILFAFVGPYRWVRILSGRTRASHWTADPNAGAGLYPRAMRAHMNCIENLPVFGTIVYVIDRVGLESPALDALALIVLGARILQSTVHIVLEQSDTVIFVRFAFYFAQILAMLAMVGMLLAAL</sequence>
<name>A0ABX3MRV6_9RHOB</name>
<evidence type="ECO:0000256" key="5">
    <source>
        <dbReference type="SAM" id="Phobius"/>
    </source>
</evidence>
<evidence type="ECO:0008006" key="8">
    <source>
        <dbReference type="Google" id="ProtNLM"/>
    </source>
</evidence>
<dbReference type="RefSeq" id="WP_078528917.1">
    <property type="nucleotide sequence ID" value="NZ_JACIZB010000018.1"/>
</dbReference>
<evidence type="ECO:0000256" key="4">
    <source>
        <dbReference type="ARBA" id="ARBA00023136"/>
    </source>
</evidence>
<evidence type="ECO:0000313" key="6">
    <source>
        <dbReference type="EMBL" id="OOY12964.1"/>
    </source>
</evidence>
<dbReference type="InterPro" id="IPR023352">
    <property type="entry name" value="MAPEG-like_dom_sf"/>
</dbReference>
<evidence type="ECO:0000256" key="1">
    <source>
        <dbReference type="ARBA" id="ARBA00004370"/>
    </source>
</evidence>
<evidence type="ECO:0000256" key="2">
    <source>
        <dbReference type="ARBA" id="ARBA00022692"/>
    </source>
</evidence>
<dbReference type="InterPro" id="IPR001129">
    <property type="entry name" value="Membr-assoc_MAPEG"/>
</dbReference>
<keyword evidence="2 5" id="KW-0812">Transmembrane</keyword>